<keyword evidence="1" id="KW-0812">Transmembrane</keyword>
<reference evidence="2 3" key="1">
    <citation type="submission" date="2021-06" db="EMBL/GenBank/DDBJ databases">
        <title>Caerostris extrusa draft genome.</title>
        <authorList>
            <person name="Kono N."/>
            <person name="Arakawa K."/>
        </authorList>
    </citation>
    <scope>NUCLEOTIDE SEQUENCE [LARGE SCALE GENOMIC DNA]</scope>
</reference>
<organism evidence="2 3">
    <name type="scientific">Caerostris extrusa</name>
    <name type="common">Bark spider</name>
    <name type="synonym">Caerostris bankana</name>
    <dbReference type="NCBI Taxonomy" id="172846"/>
    <lineage>
        <taxon>Eukaryota</taxon>
        <taxon>Metazoa</taxon>
        <taxon>Ecdysozoa</taxon>
        <taxon>Arthropoda</taxon>
        <taxon>Chelicerata</taxon>
        <taxon>Arachnida</taxon>
        <taxon>Araneae</taxon>
        <taxon>Araneomorphae</taxon>
        <taxon>Entelegynae</taxon>
        <taxon>Araneoidea</taxon>
        <taxon>Araneidae</taxon>
        <taxon>Caerostris</taxon>
    </lineage>
</organism>
<keyword evidence="1" id="KW-0472">Membrane</keyword>
<dbReference type="EMBL" id="BPLR01021400">
    <property type="protein sequence ID" value="GIX89180.1"/>
    <property type="molecule type" value="Genomic_DNA"/>
</dbReference>
<protein>
    <submittedName>
        <fullName evidence="2">Uncharacterized protein</fullName>
    </submittedName>
</protein>
<evidence type="ECO:0000256" key="1">
    <source>
        <dbReference type="SAM" id="Phobius"/>
    </source>
</evidence>
<keyword evidence="3" id="KW-1185">Reference proteome</keyword>
<accession>A0AAV4NZK2</accession>
<comment type="caution">
    <text evidence="2">The sequence shown here is derived from an EMBL/GenBank/DDBJ whole genome shotgun (WGS) entry which is preliminary data.</text>
</comment>
<gene>
    <name evidence="2" type="ORF">CEXT_380111</name>
</gene>
<evidence type="ECO:0000313" key="3">
    <source>
        <dbReference type="Proteomes" id="UP001054945"/>
    </source>
</evidence>
<feature type="transmembrane region" description="Helical" evidence="1">
    <location>
        <begin position="93"/>
        <end position="112"/>
    </location>
</feature>
<dbReference type="Proteomes" id="UP001054945">
    <property type="component" value="Unassembled WGS sequence"/>
</dbReference>
<feature type="transmembrane region" description="Helical" evidence="1">
    <location>
        <begin position="18"/>
        <end position="38"/>
    </location>
</feature>
<dbReference type="AlphaFoldDB" id="A0AAV4NZK2"/>
<keyword evidence="1" id="KW-1133">Transmembrane helix</keyword>
<name>A0AAV4NZK2_CAEEX</name>
<evidence type="ECO:0000313" key="2">
    <source>
        <dbReference type="EMBL" id="GIX89180.1"/>
    </source>
</evidence>
<sequence length="115" mass="13346">MFCAGYWIAFHPKISLEYFLYMLGPVIYHLSHHLLLMISASVTNEKGDEAKSILQCLLEHFHPEIRMKIKYEKNVALKSNLTLWKIYVFDRSLIIASFGCLLTYGFLLANLGPEY</sequence>
<proteinExistence type="predicted"/>